<dbReference type="Pfam" id="PF02752">
    <property type="entry name" value="Arrestin_C"/>
    <property type="match status" value="1"/>
</dbReference>
<evidence type="ECO:0000259" key="2">
    <source>
        <dbReference type="SMART" id="SM01017"/>
    </source>
</evidence>
<dbReference type="GO" id="GO:0015031">
    <property type="term" value="P:protein transport"/>
    <property type="evidence" value="ECO:0007669"/>
    <property type="project" value="TreeGrafter"/>
</dbReference>
<protein>
    <submittedName>
        <fullName evidence="3">Si:dkey-172m14.2</fullName>
    </submittedName>
</protein>
<reference evidence="3" key="1">
    <citation type="submission" date="2025-08" db="UniProtKB">
        <authorList>
            <consortium name="Ensembl"/>
        </authorList>
    </citation>
    <scope>IDENTIFICATION</scope>
</reference>
<comment type="similarity">
    <text evidence="1">Belongs to the arrestin family.</text>
</comment>
<dbReference type="SMART" id="SM01017">
    <property type="entry name" value="Arrestin_C"/>
    <property type="match status" value="1"/>
</dbReference>
<dbReference type="InterPro" id="IPR014756">
    <property type="entry name" value="Ig_E-set"/>
</dbReference>
<evidence type="ECO:0000256" key="1">
    <source>
        <dbReference type="ARBA" id="ARBA00005298"/>
    </source>
</evidence>
<dbReference type="Gene3D" id="2.60.40.640">
    <property type="match status" value="2"/>
</dbReference>
<organism evidence="3 4">
    <name type="scientific">Sinocyclocheilus rhinocerous</name>
    <dbReference type="NCBI Taxonomy" id="307959"/>
    <lineage>
        <taxon>Eukaryota</taxon>
        <taxon>Metazoa</taxon>
        <taxon>Chordata</taxon>
        <taxon>Craniata</taxon>
        <taxon>Vertebrata</taxon>
        <taxon>Euteleostomi</taxon>
        <taxon>Actinopterygii</taxon>
        <taxon>Neopterygii</taxon>
        <taxon>Teleostei</taxon>
        <taxon>Ostariophysi</taxon>
        <taxon>Cypriniformes</taxon>
        <taxon>Cyprinidae</taxon>
        <taxon>Cyprininae</taxon>
        <taxon>Sinocyclocheilus</taxon>
    </lineage>
</organism>
<dbReference type="Proteomes" id="UP000472270">
    <property type="component" value="Unassembled WGS sequence"/>
</dbReference>
<dbReference type="PANTHER" id="PTHR11188:SF135">
    <property type="entry name" value="ARRESTIN DOMAIN CONTAINING 3-LIKE-RELATED"/>
    <property type="match status" value="1"/>
</dbReference>
<dbReference type="InterPro" id="IPR050357">
    <property type="entry name" value="Arrestin_domain-protein"/>
</dbReference>
<dbReference type="InterPro" id="IPR011021">
    <property type="entry name" value="Arrestin-like_N"/>
</dbReference>
<dbReference type="Pfam" id="PF00339">
    <property type="entry name" value="Arrestin_N"/>
    <property type="match status" value="1"/>
</dbReference>
<dbReference type="SUPFAM" id="SSF81296">
    <property type="entry name" value="E set domains"/>
    <property type="match status" value="2"/>
</dbReference>
<feature type="domain" description="Arrestin C-terminal-like" evidence="2">
    <location>
        <begin position="172"/>
        <end position="290"/>
    </location>
</feature>
<sequence length="312" mass="35724">MSKSIKEFSLHYDPINESNTFTSGDIVEGRVVLEVTKEIKVDSFFVKLTGDAHVSWTEGSGDDETTYSDHERYFKLKQYFIQESSKKDGPVIRPGSHVFPFTFQLPQQNMPPSFKGFHGWVKYVLTVKLSRPWKSTSSAHTELTFVLRNDGSNDHLLQPQSGTQDKRMKLFGSGKMSMNVTAEKTGYMQGETIRVFVDIDNSSSRDVKLKYSLKQQQTFIAGKSTNRGFKYIVKETRDRIPSGEKSKFIVDMTLPHDLTVTIENCRILKVQYELKVLFLKKPFISNHSYTYFADSTAVVLILYCICTFDLHP</sequence>
<evidence type="ECO:0000313" key="4">
    <source>
        <dbReference type="Proteomes" id="UP000472270"/>
    </source>
</evidence>
<dbReference type="AlphaFoldDB" id="A0A673FST7"/>
<dbReference type="GO" id="GO:0007399">
    <property type="term" value="P:nervous system development"/>
    <property type="evidence" value="ECO:0007669"/>
    <property type="project" value="UniProtKB-ARBA"/>
</dbReference>
<dbReference type="GO" id="GO:0005737">
    <property type="term" value="C:cytoplasm"/>
    <property type="evidence" value="ECO:0007669"/>
    <property type="project" value="TreeGrafter"/>
</dbReference>
<dbReference type="GO" id="GO:0005886">
    <property type="term" value="C:plasma membrane"/>
    <property type="evidence" value="ECO:0007669"/>
    <property type="project" value="TreeGrafter"/>
</dbReference>
<reference evidence="3" key="2">
    <citation type="submission" date="2025-09" db="UniProtKB">
        <authorList>
            <consortium name="Ensembl"/>
        </authorList>
    </citation>
    <scope>IDENTIFICATION</scope>
</reference>
<dbReference type="PANTHER" id="PTHR11188">
    <property type="entry name" value="ARRESTIN DOMAIN CONTAINING PROTEIN"/>
    <property type="match status" value="1"/>
</dbReference>
<dbReference type="Ensembl" id="ENSSRHT00000002358.1">
    <property type="protein sequence ID" value="ENSSRHP00000002265.1"/>
    <property type="gene ID" value="ENSSRHG00000001586.1"/>
</dbReference>
<name>A0A673FST7_9TELE</name>
<accession>A0A673FST7</accession>
<dbReference type="InterPro" id="IPR011022">
    <property type="entry name" value="Arrestin_C-like"/>
</dbReference>
<evidence type="ECO:0000313" key="3">
    <source>
        <dbReference type="Ensembl" id="ENSSRHP00000002265.1"/>
    </source>
</evidence>
<dbReference type="InterPro" id="IPR014752">
    <property type="entry name" value="Arrestin-like_C"/>
</dbReference>
<keyword evidence="4" id="KW-1185">Reference proteome</keyword>
<proteinExistence type="inferred from homology"/>